<dbReference type="Proteomes" id="UP000654075">
    <property type="component" value="Unassembled WGS sequence"/>
</dbReference>
<evidence type="ECO:0000259" key="1">
    <source>
        <dbReference type="Pfam" id="PF12937"/>
    </source>
</evidence>
<dbReference type="Gene3D" id="1.20.1280.50">
    <property type="match status" value="1"/>
</dbReference>
<protein>
    <recommendedName>
        <fullName evidence="1">F-box domain-containing protein</fullName>
    </recommendedName>
</protein>
<feature type="domain" description="F-box" evidence="1">
    <location>
        <begin position="9"/>
        <end position="48"/>
    </location>
</feature>
<dbReference type="InterPro" id="IPR001810">
    <property type="entry name" value="F-box_dom"/>
</dbReference>
<dbReference type="InterPro" id="IPR036047">
    <property type="entry name" value="F-box-like_dom_sf"/>
</dbReference>
<dbReference type="EMBL" id="CAJNNV010033313">
    <property type="protein sequence ID" value="CAE8643235.1"/>
    <property type="molecule type" value="Genomic_DNA"/>
</dbReference>
<comment type="caution">
    <text evidence="2">The sequence shown here is derived from an EMBL/GenBank/DDBJ whole genome shotgun (WGS) entry which is preliminary data.</text>
</comment>
<sequence>MGDFCGAELLPKELLARALTGLDGVSLGRCSNVCRLWRPAAESDICWQPALVRLGRPPYSCRVSASGAQAWSGRQLRQDIVPQNRGHLRRLQETSAGLRALYRYLHNAHGAIEAEPQAAKKGPAWYNSTSVRATVTLEVLNFWPHEVWVWLRTRPPAGEWEPPTEEEEDSVDLGGCPARLRSWTKQAAQPPFGEERAWLLDCLPRGVLLRLPALSSLEIGMHRVEGQAGSDGTLLLAWSMGAWPQAAGSKSQVPPLPPCARNIFIESSCVSEEVLSARGEEEEEEGESSELLPPELRAAAAAAGVVEVGSWLQGVKISADASCGGFCFGPALCSGSVELDLSPWL</sequence>
<dbReference type="SUPFAM" id="SSF81383">
    <property type="entry name" value="F-box domain"/>
    <property type="match status" value="1"/>
</dbReference>
<proteinExistence type="predicted"/>
<evidence type="ECO:0000313" key="2">
    <source>
        <dbReference type="EMBL" id="CAE8643235.1"/>
    </source>
</evidence>
<organism evidence="2 3">
    <name type="scientific">Polarella glacialis</name>
    <name type="common">Dinoflagellate</name>
    <dbReference type="NCBI Taxonomy" id="89957"/>
    <lineage>
        <taxon>Eukaryota</taxon>
        <taxon>Sar</taxon>
        <taxon>Alveolata</taxon>
        <taxon>Dinophyceae</taxon>
        <taxon>Suessiales</taxon>
        <taxon>Suessiaceae</taxon>
        <taxon>Polarella</taxon>
    </lineage>
</organism>
<gene>
    <name evidence="2" type="ORF">PGLA1383_LOCUS57598</name>
</gene>
<dbReference type="Pfam" id="PF12937">
    <property type="entry name" value="F-box-like"/>
    <property type="match status" value="1"/>
</dbReference>
<accession>A0A813HZW7</accession>
<keyword evidence="3" id="KW-1185">Reference proteome</keyword>
<evidence type="ECO:0000313" key="3">
    <source>
        <dbReference type="Proteomes" id="UP000654075"/>
    </source>
</evidence>
<reference evidence="2" key="1">
    <citation type="submission" date="2021-02" db="EMBL/GenBank/DDBJ databases">
        <authorList>
            <person name="Dougan E. K."/>
            <person name="Rhodes N."/>
            <person name="Thang M."/>
            <person name="Chan C."/>
        </authorList>
    </citation>
    <scope>NUCLEOTIDE SEQUENCE</scope>
</reference>
<dbReference type="AlphaFoldDB" id="A0A813HZW7"/>
<name>A0A813HZW7_POLGL</name>